<reference evidence="1" key="2">
    <citation type="journal article" date="2015" name="Fish Shellfish Immunol.">
        <title>Early steps in the European eel (Anguilla anguilla)-Vibrio vulnificus interaction in the gills: Role of the RtxA13 toxin.</title>
        <authorList>
            <person name="Callol A."/>
            <person name="Pajuelo D."/>
            <person name="Ebbesson L."/>
            <person name="Teles M."/>
            <person name="MacKenzie S."/>
            <person name="Amaro C."/>
        </authorList>
    </citation>
    <scope>NUCLEOTIDE SEQUENCE</scope>
</reference>
<protein>
    <submittedName>
        <fullName evidence="1">Uncharacterized protein</fullName>
    </submittedName>
</protein>
<evidence type="ECO:0000313" key="1">
    <source>
        <dbReference type="EMBL" id="JAH07918.1"/>
    </source>
</evidence>
<dbReference type="EMBL" id="GBXM01100659">
    <property type="protein sequence ID" value="JAH07918.1"/>
    <property type="molecule type" value="Transcribed_RNA"/>
</dbReference>
<dbReference type="AlphaFoldDB" id="A0A0E9PVN6"/>
<proteinExistence type="predicted"/>
<sequence length="39" mass="4377">MIKMRPHVKIRMCPVHSRMSCVNSTQTAYISPVGTVCTL</sequence>
<accession>A0A0E9PVN6</accession>
<name>A0A0E9PVN6_ANGAN</name>
<organism evidence="1">
    <name type="scientific">Anguilla anguilla</name>
    <name type="common">European freshwater eel</name>
    <name type="synonym">Muraena anguilla</name>
    <dbReference type="NCBI Taxonomy" id="7936"/>
    <lineage>
        <taxon>Eukaryota</taxon>
        <taxon>Metazoa</taxon>
        <taxon>Chordata</taxon>
        <taxon>Craniata</taxon>
        <taxon>Vertebrata</taxon>
        <taxon>Euteleostomi</taxon>
        <taxon>Actinopterygii</taxon>
        <taxon>Neopterygii</taxon>
        <taxon>Teleostei</taxon>
        <taxon>Anguilliformes</taxon>
        <taxon>Anguillidae</taxon>
        <taxon>Anguilla</taxon>
    </lineage>
</organism>
<reference evidence="1" key="1">
    <citation type="submission" date="2014-11" db="EMBL/GenBank/DDBJ databases">
        <authorList>
            <person name="Amaro Gonzalez C."/>
        </authorList>
    </citation>
    <scope>NUCLEOTIDE SEQUENCE</scope>
</reference>